<comment type="caution">
    <text evidence="3">The sequence shown here is derived from an EMBL/GenBank/DDBJ whole genome shotgun (WGS) entry which is preliminary data.</text>
</comment>
<evidence type="ECO:0000259" key="2">
    <source>
        <dbReference type="Pfam" id="PF00561"/>
    </source>
</evidence>
<feature type="domain" description="AB hydrolase-1" evidence="2">
    <location>
        <begin position="27"/>
        <end position="123"/>
    </location>
</feature>
<dbReference type="PANTHER" id="PTHR43798:SF31">
    <property type="entry name" value="AB HYDROLASE SUPERFAMILY PROTEIN YCLE"/>
    <property type="match status" value="1"/>
</dbReference>
<keyword evidence="1 3" id="KW-0378">Hydrolase</keyword>
<dbReference type="InterPro" id="IPR050266">
    <property type="entry name" value="AB_hydrolase_sf"/>
</dbReference>
<dbReference type="PANTHER" id="PTHR43798">
    <property type="entry name" value="MONOACYLGLYCEROL LIPASE"/>
    <property type="match status" value="1"/>
</dbReference>
<dbReference type="Pfam" id="PF00561">
    <property type="entry name" value="Abhydrolase_1"/>
    <property type="match status" value="1"/>
</dbReference>
<evidence type="ECO:0000313" key="4">
    <source>
        <dbReference type="Proteomes" id="UP001163064"/>
    </source>
</evidence>
<protein>
    <submittedName>
        <fullName evidence="3">Alpha/beta fold hydrolase</fullName>
    </submittedName>
</protein>
<evidence type="ECO:0000256" key="1">
    <source>
        <dbReference type="ARBA" id="ARBA00022801"/>
    </source>
</evidence>
<dbReference type="Gene3D" id="3.40.50.1820">
    <property type="entry name" value="alpha/beta hydrolase"/>
    <property type="match status" value="1"/>
</dbReference>
<dbReference type="EMBL" id="JAPHNL010000223">
    <property type="protein sequence ID" value="MCX3061635.1"/>
    <property type="molecule type" value="Genomic_DNA"/>
</dbReference>
<dbReference type="GO" id="GO:0016787">
    <property type="term" value="F:hydrolase activity"/>
    <property type="evidence" value="ECO:0007669"/>
    <property type="project" value="UniProtKB-KW"/>
</dbReference>
<dbReference type="InterPro" id="IPR029058">
    <property type="entry name" value="AB_hydrolase_fold"/>
</dbReference>
<gene>
    <name evidence="3" type="ORF">OFY01_18085</name>
</gene>
<organism evidence="3 4">
    <name type="scientific">Streptomyces beihaiensis</name>
    <dbReference type="NCBI Taxonomy" id="2984495"/>
    <lineage>
        <taxon>Bacteria</taxon>
        <taxon>Bacillati</taxon>
        <taxon>Actinomycetota</taxon>
        <taxon>Actinomycetes</taxon>
        <taxon>Kitasatosporales</taxon>
        <taxon>Streptomycetaceae</taxon>
        <taxon>Streptomyces</taxon>
    </lineage>
</organism>
<dbReference type="InterPro" id="IPR000073">
    <property type="entry name" value="AB_hydrolase_1"/>
</dbReference>
<dbReference type="RefSeq" id="WP_266601161.1">
    <property type="nucleotide sequence ID" value="NZ_JAPHNL010000223.1"/>
</dbReference>
<evidence type="ECO:0000313" key="3">
    <source>
        <dbReference type="EMBL" id="MCX3061635.1"/>
    </source>
</evidence>
<keyword evidence="4" id="KW-1185">Reference proteome</keyword>
<name>A0ABT3TXU0_9ACTN</name>
<dbReference type="SUPFAM" id="SSF53474">
    <property type="entry name" value="alpha/beta-Hydrolases"/>
    <property type="match status" value="1"/>
</dbReference>
<dbReference type="Proteomes" id="UP001163064">
    <property type="component" value="Unassembled WGS sequence"/>
</dbReference>
<accession>A0ABT3TXU0</accession>
<proteinExistence type="predicted"/>
<reference evidence="3" key="1">
    <citation type="submission" date="2022-10" db="EMBL/GenBank/DDBJ databases">
        <title>Streptomyces beihaiensis sp. nov., a chitin degrading actinobacterium, isolated from shrimp pond soil.</title>
        <authorList>
            <person name="Xie J."/>
            <person name="Shen N."/>
        </authorList>
    </citation>
    <scope>NUCLEOTIDE SEQUENCE</scope>
    <source>
        <strain evidence="3">GXMU-J5</strain>
    </source>
</reference>
<sequence>MPESTVSYLTARDGTRLAYRETGTGRPLILLHGFMADATLWLRAGHADALAAHGHRVIMPDFRGHGGSDRPHDPAAYPKDVLTDDAVALVDHLGLTDYDLAGYSLGARIVVRMLVRGAAPARAVVAGQGLRQIQGAGGGAGELLRRVVRATGPFEPGSAEARTQYWMREFGADQVALGHVLDSLAATDAEDLARIQVPTLVAWGCEDARAASAADLAEALPHAERAVLPGDHGTAAAAPELTAALIDFLARA</sequence>